<keyword evidence="4 5" id="KW-0472">Membrane</keyword>
<accession>A0A1P8UEX3</accession>
<feature type="transmembrane region" description="Helical" evidence="5">
    <location>
        <begin position="99"/>
        <end position="117"/>
    </location>
</feature>
<keyword evidence="10" id="KW-1185">Reference proteome</keyword>
<dbReference type="PANTHER" id="PTHR33507">
    <property type="entry name" value="INNER MEMBRANE PROTEIN YBBJ"/>
    <property type="match status" value="1"/>
</dbReference>
<keyword evidence="6" id="KW-0732">Signal</keyword>
<feature type="signal peptide" evidence="6">
    <location>
        <begin position="1"/>
        <end position="21"/>
    </location>
</feature>
<dbReference type="EMBL" id="CP019434">
    <property type="protein sequence ID" value="APZ42380.1"/>
    <property type="molecule type" value="Genomic_DNA"/>
</dbReference>
<evidence type="ECO:0000313" key="10">
    <source>
        <dbReference type="Proteomes" id="UP000243807"/>
    </source>
</evidence>
<evidence type="ECO:0000313" key="9">
    <source>
        <dbReference type="EMBL" id="APZ42380.1"/>
    </source>
</evidence>
<dbReference type="Pfam" id="PF01957">
    <property type="entry name" value="NfeD"/>
    <property type="match status" value="1"/>
</dbReference>
<dbReference type="RefSeq" id="WP_076835954.1">
    <property type="nucleotide sequence ID" value="NZ_CP019434.1"/>
</dbReference>
<dbReference type="Gene3D" id="2.40.50.140">
    <property type="entry name" value="Nucleic acid-binding proteins"/>
    <property type="match status" value="1"/>
</dbReference>
<sequence>MKRMLWLLLLCCAVLPGAAMAFAPGAGGAAVAGYTEQVPYTIEVQAATPGGNSSAHAAATQTAPDWNSRLLSVIANPNVAYILLLIGIYGLIFEIASPGFILPGLTGGVSLLLGIYALQVMSIDYVGLALMGLGVALMVAEVFVPVFALMGIGGVIAFTVGSVMLFDRAGMYVSLPLIGGAAAVSGSFLLWMILRLLRLRRRRPMSGAEELLGSIGVVIAPSGDHVLIRLHGERWTAIAAGPLAVGQKVRVIAVDGLRLTVEPEE</sequence>
<dbReference type="KEGG" id="afy:BW247_04140"/>
<feature type="transmembrane region" description="Helical" evidence="5">
    <location>
        <begin position="172"/>
        <end position="194"/>
    </location>
</feature>
<evidence type="ECO:0000256" key="2">
    <source>
        <dbReference type="ARBA" id="ARBA00022692"/>
    </source>
</evidence>
<dbReference type="InterPro" id="IPR012340">
    <property type="entry name" value="NA-bd_OB-fold"/>
</dbReference>
<evidence type="ECO:0000256" key="4">
    <source>
        <dbReference type="ARBA" id="ARBA00023136"/>
    </source>
</evidence>
<dbReference type="STRING" id="1765967.BW247_04140"/>
<evidence type="ECO:0000256" key="5">
    <source>
        <dbReference type="SAM" id="Phobius"/>
    </source>
</evidence>
<comment type="subcellular location">
    <subcellularLocation>
        <location evidence="1">Membrane</location>
        <topology evidence="1">Multi-pass membrane protein</topology>
    </subcellularLocation>
</comment>
<name>A0A1P8UEX3_9GAMM</name>
<evidence type="ECO:0000256" key="3">
    <source>
        <dbReference type="ARBA" id="ARBA00022989"/>
    </source>
</evidence>
<dbReference type="InterPro" id="IPR056739">
    <property type="entry name" value="NfeD_membrane"/>
</dbReference>
<feature type="domain" description="NfeD integral membrane" evidence="8">
    <location>
        <begin position="78"/>
        <end position="194"/>
    </location>
</feature>
<dbReference type="InterPro" id="IPR052165">
    <property type="entry name" value="Membrane_assoc_protease"/>
</dbReference>
<dbReference type="Proteomes" id="UP000243807">
    <property type="component" value="Chromosome"/>
</dbReference>
<organism evidence="9 10">
    <name type="scientific">Acidihalobacter ferrooxydans</name>
    <dbReference type="NCBI Taxonomy" id="1765967"/>
    <lineage>
        <taxon>Bacteria</taxon>
        <taxon>Pseudomonadati</taxon>
        <taxon>Pseudomonadota</taxon>
        <taxon>Gammaproteobacteria</taxon>
        <taxon>Chromatiales</taxon>
        <taxon>Ectothiorhodospiraceae</taxon>
        <taxon>Acidihalobacter</taxon>
    </lineage>
</organism>
<feature type="chain" id="PRO_5012772077" evidence="6">
    <location>
        <begin position="22"/>
        <end position="265"/>
    </location>
</feature>
<feature type="transmembrane region" description="Helical" evidence="5">
    <location>
        <begin position="147"/>
        <end position="166"/>
    </location>
</feature>
<evidence type="ECO:0000256" key="1">
    <source>
        <dbReference type="ARBA" id="ARBA00004141"/>
    </source>
</evidence>
<feature type="domain" description="NfeD-like C-terminal" evidence="7">
    <location>
        <begin position="208"/>
        <end position="263"/>
    </location>
</feature>
<dbReference type="InterPro" id="IPR002810">
    <property type="entry name" value="NfeD-like_C"/>
</dbReference>
<dbReference type="SUPFAM" id="SSF141322">
    <property type="entry name" value="NfeD domain-like"/>
    <property type="match status" value="1"/>
</dbReference>
<dbReference type="OrthoDB" id="5289056at2"/>
<evidence type="ECO:0000259" key="8">
    <source>
        <dbReference type="Pfam" id="PF24961"/>
    </source>
</evidence>
<dbReference type="PANTHER" id="PTHR33507:SF4">
    <property type="entry name" value="NODULATION COMPETITIVENESS PROTEIN NFED"/>
    <property type="match status" value="1"/>
</dbReference>
<dbReference type="AlphaFoldDB" id="A0A1P8UEX3"/>
<gene>
    <name evidence="9" type="ORF">BW247_04140</name>
</gene>
<feature type="transmembrane region" description="Helical" evidence="5">
    <location>
        <begin position="70"/>
        <end position="92"/>
    </location>
</feature>
<proteinExistence type="predicted"/>
<reference evidence="9 10" key="1">
    <citation type="submission" date="2017-01" db="EMBL/GenBank/DDBJ databases">
        <title>Draft sequence of Acidihalobacter ferrooxidans strain DSM 14175 (strain V8).</title>
        <authorList>
            <person name="Khaleque H.N."/>
            <person name="Ramsay J.P."/>
            <person name="Murphy R.J.T."/>
            <person name="Kaksonen A.H."/>
            <person name="Boxall N.J."/>
            <person name="Watkin E.L.J."/>
        </authorList>
    </citation>
    <scope>NUCLEOTIDE SEQUENCE [LARGE SCALE GENOMIC DNA]</scope>
    <source>
        <strain evidence="9 10">V8</strain>
    </source>
</reference>
<evidence type="ECO:0000256" key="6">
    <source>
        <dbReference type="SAM" id="SignalP"/>
    </source>
</evidence>
<keyword evidence="3 5" id="KW-1133">Transmembrane helix</keyword>
<keyword evidence="2 5" id="KW-0812">Transmembrane</keyword>
<evidence type="ECO:0000259" key="7">
    <source>
        <dbReference type="Pfam" id="PF01957"/>
    </source>
</evidence>
<protein>
    <submittedName>
        <fullName evidence="9">Uncharacterized protein</fullName>
    </submittedName>
</protein>
<dbReference type="Pfam" id="PF24961">
    <property type="entry name" value="NfeD_membrane"/>
    <property type="match status" value="1"/>
</dbReference>
<dbReference type="GO" id="GO:0016020">
    <property type="term" value="C:membrane"/>
    <property type="evidence" value="ECO:0007669"/>
    <property type="project" value="UniProtKB-SubCell"/>
</dbReference>